<dbReference type="InterPro" id="IPR001680">
    <property type="entry name" value="WD40_rpt"/>
</dbReference>
<dbReference type="InterPro" id="IPR015505">
    <property type="entry name" value="Coronin"/>
</dbReference>
<dbReference type="InterPro" id="IPR015048">
    <property type="entry name" value="DUF1899"/>
</dbReference>
<dbReference type="SMART" id="SM00320">
    <property type="entry name" value="WD40"/>
    <property type="match status" value="3"/>
</dbReference>
<dbReference type="Gene3D" id="2.130.10.10">
    <property type="entry name" value="YVTN repeat-like/Quinoprotein amine dehydrogenase"/>
    <property type="match status" value="1"/>
</dbReference>
<protein>
    <recommendedName>
        <fullName evidence="3">DUF1899 domain-containing protein</fullName>
    </recommendedName>
</protein>
<gene>
    <name evidence="4" type="ORF">GOODEAATRI_018061</name>
</gene>
<dbReference type="PANTHER" id="PTHR10856:SF2">
    <property type="entry name" value="CORONIN-2A"/>
    <property type="match status" value="1"/>
</dbReference>
<dbReference type="SMART" id="SM01166">
    <property type="entry name" value="DUF1899"/>
    <property type="match status" value="1"/>
</dbReference>
<keyword evidence="5" id="KW-1185">Reference proteome</keyword>
<dbReference type="EMBL" id="JAHRIO010031497">
    <property type="protein sequence ID" value="MEQ2168755.1"/>
    <property type="molecule type" value="Genomic_DNA"/>
</dbReference>
<proteinExistence type="predicted"/>
<organism evidence="4 5">
    <name type="scientific">Goodea atripinnis</name>
    <dbReference type="NCBI Taxonomy" id="208336"/>
    <lineage>
        <taxon>Eukaryota</taxon>
        <taxon>Metazoa</taxon>
        <taxon>Chordata</taxon>
        <taxon>Craniata</taxon>
        <taxon>Vertebrata</taxon>
        <taxon>Euteleostomi</taxon>
        <taxon>Actinopterygii</taxon>
        <taxon>Neopterygii</taxon>
        <taxon>Teleostei</taxon>
        <taxon>Neoteleostei</taxon>
        <taxon>Acanthomorphata</taxon>
        <taxon>Ovalentaria</taxon>
        <taxon>Atherinomorphae</taxon>
        <taxon>Cyprinodontiformes</taxon>
        <taxon>Goodeidae</taxon>
        <taxon>Goodea</taxon>
    </lineage>
</organism>
<dbReference type="PANTHER" id="PTHR10856">
    <property type="entry name" value="CORONIN"/>
    <property type="match status" value="1"/>
</dbReference>
<evidence type="ECO:0000313" key="4">
    <source>
        <dbReference type="EMBL" id="MEQ2168755.1"/>
    </source>
</evidence>
<dbReference type="Pfam" id="PF00400">
    <property type="entry name" value="WD40"/>
    <property type="match status" value="2"/>
</dbReference>
<dbReference type="InterPro" id="IPR015943">
    <property type="entry name" value="WD40/YVTN_repeat-like_dom_sf"/>
</dbReference>
<evidence type="ECO:0000259" key="3">
    <source>
        <dbReference type="SMART" id="SM01166"/>
    </source>
</evidence>
<sequence length="353" mass="39398">MERVVYDHAVRLNSQGKVYCKHTGNFDSMKVSALTKDDKGDIYGAQIDFALEDPPISIKVLGEACVNRPMTIEVEFQNPLNETLRCCCLIITGCGLFRSDHLESSLFQLSNNNGSNLFPVNCCSLHSSPAFMPLRSSFQCSKFRHVFGKPATKEHSYDGVPITTSVHDNHYCSANPCFIAVVTECAGGGAFLVLPIHCIGRLDPQYPRVCGHSGRVLDVKWNPFDDYCVASCSEDCTVSLACFNFFVFVLKTSSSKGCMWRVAIIEWHPTAENLLLSSGYDYKVLLWDVSQIGTVIRHPVRVVLMPIHHRYPSEALLLSVSFNSDGSRLAVTSKDRRIRVLEPRTGKILQVFF</sequence>
<evidence type="ECO:0000256" key="1">
    <source>
        <dbReference type="ARBA" id="ARBA00022574"/>
    </source>
</evidence>
<dbReference type="InterPro" id="IPR036238">
    <property type="entry name" value="Transglutaminase_C_sf"/>
</dbReference>
<accession>A0ABV0NBI7</accession>
<dbReference type="SUPFAM" id="SSF49309">
    <property type="entry name" value="Transglutaminase, two C-terminal domains"/>
    <property type="match status" value="1"/>
</dbReference>
<dbReference type="InterPro" id="IPR036322">
    <property type="entry name" value="WD40_repeat_dom_sf"/>
</dbReference>
<keyword evidence="2" id="KW-0677">Repeat</keyword>
<feature type="domain" description="DUF1899" evidence="3">
    <location>
        <begin position="137"/>
        <end position="200"/>
    </location>
</feature>
<dbReference type="SUPFAM" id="SSF50978">
    <property type="entry name" value="WD40 repeat-like"/>
    <property type="match status" value="1"/>
</dbReference>
<dbReference type="Proteomes" id="UP001476798">
    <property type="component" value="Unassembled WGS sequence"/>
</dbReference>
<keyword evidence="1" id="KW-0853">WD repeat</keyword>
<reference evidence="4 5" key="1">
    <citation type="submission" date="2021-06" db="EMBL/GenBank/DDBJ databases">
        <authorList>
            <person name="Palmer J.M."/>
        </authorList>
    </citation>
    <scope>NUCLEOTIDE SEQUENCE [LARGE SCALE GENOMIC DNA]</scope>
    <source>
        <strain evidence="4 5">GA_2019</strain>
        <tissue evidence="4">Muscle</tissue>
    </source>
</reference>
<comment type="caution">
    <text evidence="4">The sequence shown here is derived from an EMBL/GenBank/DDBJ whole genome shotgun (WGS) entry which is preliminary data.</text>
</comment>
<evidence type="ECO:0000256" key="2">
    <source>
        <dbReference type="ARBA" id="ARBA00022737"/>
    </source>
</evidence>
<dbReference type="Pfam" id="PF08953">
    <property type="entry name" value="DUF1899"/>
    <property type="match status" value="1"/>
</dbReference>
<evidence type="ECO:0000313" key="5">
    <source>
        <dbReference type="Proteomes" id="UP001476798"/>
    </source>
</evidence>
<name>A0ABV0NBI7_9TELE</name>